<proteinExistence type="predicted"/>
<dbReference type="EMBL" id="JBBPBM010000858">
    <property type="protein sequence ID" value="KAK8490473.1"/>
    <property type="molecule type" value="Genomic_DNA"/>
</dbReference>
<organism evidence="1 2">
    <name type="scientific">Hibiscus sabdariffa</name>
    <name type="common">roselle</name>
    <dbReference type="NCBI Taxonomy" id="183260"/>
    <lineage>
        <taxon>Eukaryota</taxon>
        <taxon>Viridiplantae</taxon>
        <taxon>Streptophyta</taxon>
        <taxon>Embryophyta</taxon>
        <taxon>Tracheophyta</taxon>
        <taxon>Spermatophyta</taxon>
        <taxon>Magnoliopsida</taxon>
        <taxon>eudicotyledons</taxon>
        <taxon>Gunneridae</taxon>
        <taxon>Pentapetalae</taxon>
        <taxon>rosids</taxon>
        <taxon>malvids</taxon>
        <taxon>Malvales</taxon>
        <taxon>Malvaceae</taxon>
        <taxon>Malvoideae</taxon>
        <taxon>Hibiscus</taxon>
    </lineage>
</organism>
<sequence>MEERRRQRSVRRRSRSPTSSPVVAFPQLGTPSSPKVPQNEIAAITFARCNRPPLEAFSGELRPPLGGL</sequence>
<gene>
    <name evidence="1" type="ORF">V6N12_076240</name>
</gene>
<evidence type="ECO:0000313" key="2">
    <source>
        <dbReference type="Proteomes" id="UP001472677"/>
    </source>
</evidence>
<comment type="caution">
    <text evidence="1">The sequence shown here is derived from an EMBL/GenBank/DDBJ whole genome shotgun (WGS) entry which is preliminary data.</text>
</comment>
<protein>
    <submittedName>
        <fullName evidence="1">Uncharacterized protein</fullName>
    </submittedName>
</protein>
<evidence type="ECO:0000313" key="1">
    <source>
        <dbReference type="EMBL" id="KAK8490473.1"/>
    </source>
</evidence>
<keyword evidence="2" id="KW-1185">Reference proteome</keyword>
<name>A0ABR2ACH3_9ROSI</name>
<reference evidence="1 2" key="1">
    <citation type="journal article" date="2024" name="G3 (Bethesda)">
        <title>Genome assembly of Hibiscus sabdariffa L. provides insights into metabolisms of medicinal natural products.</title>
        <authorList>
            <person name="Kim T."/>
        </authorList>
    </citation>
    <scope>NUCLEOTIDE SEQUENCE [LARGE SCALE GENOMIC DNA]</scope>
    <source>
        <strain evidence="1">TK-2024</strain>
        <tissue evidence="1">Old leaves</tissue>
    </source>
</reference>
<dbReference type="Proteomes" id="UP001472677">
    <property type="component" value="Unassembled WGS sequence"/>
</dbReference>
<accession>A0ABR2ACH3</accession>